<dbReference type="Gene3D" id="1.20.144.10">
    <property type="entry name" value="Phosphatidic acid phosphatase type 2/haloperoxidase"/>
    <property type="match status" value="1"/>
</dbReference>
<accession>B6W6Q8</accession>
<dbReference type="eggNOG" id="COG0671">
    <property type="taxonomic scope" value="Bacteria"/>
</dbReference>
<feature type="transmembrane region" description="Helical" evidence="7">
    <location>
        <begin position="141"/>
        <end position="159"/>
    </location>
</feature>
<dbReference type="SMART" id="SM00014">
    <property type="entry name" value="acidPPc"/>
    <property type="match status" value="1"/>
</dbReference>
<feature type="transmembrane region" description="Helical" evidence="7">
    <location>
        <begin position="42"/>
        <end position="61"/>
    </location>
</feature>
<protein>
    <submittedName>
        <fullName evidence="9">PAP2 family protein</fullName>
    </submittedName>
</protein>
<evidence type="ECO:0000313" key="9">
    <source>
        <dbReference type="EMBL" id="EEB37001.1"/>
    </source>
</evidence>
<keyword evidence="2" id="KW-1003">Cell membrane</keyword>
<dbReference type="EMBL" id="ABXA01000003">
    <property type="protein sequence ID" value="EEB37001.1"/>
    <property type="molecule type" value="Genomic_DNA"/>
</dbReference>
<name>B6W6Q8_9FIRM</name>
<dbReference type="InterPro" id="IPR000326">
    <property type="entry name" value="PAP2/HPO"/>
</dbReference>
<dbReference type="STRING" id="561177.ANHYDRO_00242"/>
<proteinExistence type="predicted"/>
<dbReference type="PANTHER" id="PTHR14969:SF62">
    <property type="entry name" value="DECAPRENYLPHOSPHORYL-5-PHOSPHORIBOSE PHOSPHATASE RV3807C-RELATED"/>
    <property type="match status" value="1"/>
</dbReference>
<dbReference type="Proteomes" id="UP000005451">
    <property type="component" value="Unassembled WGS sequence"/>
</dbReference>
<feature type="transmembrane region" description="Helical" evidence="7">
    <location>
        <begin position="68"/>
        <end position="87"/>
    </location>
</feature>
<keyword evidence="6 7" id="KW-0472">Membrane</keyword>
<comment type="caution">
    <text evidence="9">The sequence shown here is derived from an EMBL/GenBank/DDBJ whole genome shotgun (WGS) entry which is preliminary data.</text>
</comment>
<feature type="transmembrane region" description="Helical" evidence="7">
    <location>
        <begin position="165"/>
        <end position="184"/>
    </location>
</feature>
<evidence type="ECO:0000313" key="10">
    <source>
        <dbReference type="Proteomes" id="UP000005451"/>
    </source>
</evidence>
<evidence type="ECO:0000259" key="8">
    <source>
        <dbReference type="SMART" id="SM00014"/>
    </source>
</evidence>
<gene>
    <name evidence="9" type="ORF">ANHYDRO_00242</name>
</gene>
<reference evidence="9 10" key="2">
    <citation type="submission" date="2008-10" db="EMBL/GenBank/DDBJ databases">
        <title>Draft genome sequence of Anaerococcus hydrogenalis (DSM 7454).</title>
        <authorList>
            <person name="Sudarsanam P."/>
            <person name="Ley R."/>
            <person name="Guruge J."/>
            <person name="Turnbaugh P.J."/>
            <person name="Mahowald M."/>
            <person name="Liep D."/>
            <person name="Gordon J."/>
        </authorList>
    </citation>
    <scope>NUCLEOTIDE SEQUENCE [LARGE SCALE GENOMIC DNA]</scope>
    <source>
        <strain evidence="9 10">DSM 7454</strain>
    </source>
</reference>
<dbReference type="CDD" id="cd03392">
    <property type="entry name" value="PAP2_like_2"/>
    <property type="match status" value="1"/>
</dbReference>
<evidence type="ECO:0000256" key="3">
    <source>
        <dbReference type="ARBA" id="ARBA00022692"/>
    </source>
</evidence>
<evidence type="ECO:0000256" key="5">
    <source>
        <dbReference type="ARBA" id="ARBA00022989"/>
    </source>
</evidence>
<feature type="domain" description="Phosphatidic acid phosphatase type 2/haloperoxidase" evidence="8">
    <location>
        <begin position="69"/>
        <end position="180"/>
    </location>
</feature>
<feature type="transmembrane region" description="Helical" evidence="7">
    <location>
        <begin position="115"/>
        <end position="134"/>
    </location>
</feature>
<keyword evidence="4" id="KW-0378">Hydrolase</keyword>
<evidence type="ECO:0000256" key="4">
    <source>
        <dbReference type="ARBA" id="ARBA00022801"/>
    </source>
</evidence>
<evidence type="ECO:0000256" key="2">
    <source>
        <dbReference type="ARBA" id="ARBA00022475"/>
    </source>
</evidence>
<keyword evidence="3 7" id="KW-0812">Transmembrane</keyword>
<dbReference type="GO" id="GO:0005886">
    <property type="term" value="C:plasma membrane"/>
    <property type="evidence" value="ECO:0007669"/>
    <property type="project" value="UniProtKB-SubCell"/>
</dbReference>
<evidence type="ECO:0000256" key="7">
    <source>
        <dbReference type="SAM" id="Phobius"/>
    </source>
</evidence>
<sequence length="208" mass="23666">MIKLFKRYKGENMNFITKIDISILNFIQGLKSPLMDKMMTTVTALGNMGIFWILLILIFLTTKEYKKMAKLMVLCLIVNTIIVNLILKPAVGRTRPFELVDGIKLLVLKPQDPSFPSGHSAISFCMLTVILFFSKSKTIKLMSTILAILIAFSRLYLYVHYPSDVICGIIIGILSALGTLKFVYSDKGKKLIKSLREIYVDFKKLRKM</sequence>
<organism evidence="9 10">
    <name type="scientific">Anaerococcus hydrogenalis DSM 7454</name>
    <dbReference type="NCBI Taxonomy" id="561177"/>
    <lineage>
        <taxon>Bacteria</taxon>
        <taxon>Bacillati</taxon>
        <taxon>Bacillota</taxon>
        <taxon>Tissierellia</taxon>
        <taxon>Tissierellales</taxon>
        <taxon>Peptoniphilaceae</taxon>
        <taxon>Anaerococcus</taxon>
    </lineage>
</organism>
<keyword evidence="5 7" id="KW-1133">Transmembrane helix</keyword>
<dbReference type="AlphaFoldDB" id="B6W6Q8"/>
<evidence type="ECO:0000256" key="6">
    <source>
        <dbReference type="ARBA" id="ARBA00023136"/>
    </source>
</evidence>
<reference evidence="9 10" key="1">
    <citation type="submission" date="2008-09" db="EMBL/GenBank/DDBJ databases">
        <authorList>
            <person name="Fulton L."/>
            <person name="Clifton S."/>
            <person name="Fulton B."/>
            <person name="Xu J."/>
            <person name="Minx P."/>
            <person name="Pepin K.H."/>
            <person name="Johnson M."/>
            <person name="Thiruvilangam P."/>
            <person name="Bhonagiri V."/>
            <person name="Nash W.E."/>
            <person name="Mardis E.R."/>
            <person name="Wilson R.K."/>
        </authorList>
    </citation>
    <scope>NUCLEOTIDE SEQUENCE [LARGE SCALE GENOMIC DNA]</scope>
    <source>
        <strain evidence="9 10">DSM 7454</strain>
    </source>
</reference>
<dbReference type="Pfam" id="PF01569">
    <property type="entry name" value="PAP2"/>
    <property type="match status" value="1"/>
</dbReference>
<dbReference type="GO" id="GO:0016787">
    <property type="term" value="F:hydrolase activity"/>
    <property type="evidence" value="ECO:0007669"/>
    <property type="project" value="UniProtKB-KW"/>
</dbReference>
<evidence type="ECO:0000256" key="1">
    <source>
        <dbReference type="ARBA" id="ARBA00004651"/>
    </source>
</evidence>
<dbReference type="SUPFAM" id="SSF48317">
    <property type="entry name" value="Acid phosphatase/Vanadium-dependent haloperoxidase"/>
    <property type="match status" value="1"/>
</dbReference>
<comment type="subcellular location">
    <subcellularLocation>
        <location evidence="1">Cell membrane</location>
        <topology evidence="1">Multi-pass membrane protein</topology>
    </subcellularLocation>
</comment>
<dbReference type="InterPro" id="IPR036938">
    <property type="entry name" value="PAP2/HPO_sf"/>
</dbReference>
<dbReference type="PANTHER" id="PTHR14969">
    <property type="entry name" value="SPHINGOSINE-1-PHOSPHATE PHOSPHOHYDROLASE"/>
    <property type="match status" value="1"/>
</dbReference>